<dbReference type="Gene3D" id="3.40.50.2000">
    <property type="entry name" value="Glycogen Phosphorylase B"/>
    <property type="match status" value="1"/>
</dbReference>
<dbReference type="AlphaFoldDB" id="A0A9J6PKE0"/>
<comment type="caution">
    <text evidence="1">The sequence shown here is derived from an EMBL/GenBank/DDBJ whole genome shotgun (WGS) entry which is preliminary data.</text>
</comment>
<evidence type="ECO:0000313" key="2">
    <source>
        <dbReference type="Proteomes" id="UP001055804"/>
    </source>
</evidence>
<dbReference type="SUPFAM" id="SSF53756">
    <property type="entry name" value="UDP-Glycosyltransferase/glycogen phosphorylase"/>
    <property type="match status" value="1"/>
</dbReference>
<dbReference type="InterPro" id="IPR016683">
    <property type="entry name" value="Glyco_trans_28_RedA_prd"/>
</dbReference>
<gene>
    <name evidence="1" type="ORF">NJQ99_08975</name>
</gene>
<dbReference type="PANTHER" id="PTHR21015">
    <property type="entry name" value="UDP-N-ACETYLGLUCOSAMINE--N-ACETYLMURAMYL-(PENTAPEPTIDE) PYROPHOSPHORYL-UNDECAPRENOL N-ACETYLGLUCOSAMINE TRANSFERASE 1"/>
    <property type="match status" value="1"/>
</dbReference>
<proteinExistence type="predicted"/>
<dbReference type="GO" id="GO:0016757">
    <property type="term" value="F:glycosyltransferase activity"/>
    <property type="evidence" value="ECO:0007669"/>
    <property type="project" value="TreeGrafter"/>
</dbReference>
<reference evidence="1" key="1">
    <citation type="submission" date="2022-06" db="EMBL/GenBank/DDBJ databases">
        <title>Isolation and Genomics of Futiania mangrovii gen. nov., sp. nov., a Rare and Metabolically-versatile member in the Class Alphaproteobacteria.</title>
        <authorList>
            <person name="Liu L."/>
            <person name="Huang W.-C."/>
            <person name="Pan J."/>
            <person name="Li J."/>
            <person name="Huang Y."/>
            <person name="Du H."/>
            <person name="Liu Y."/>
            <person name="Li M."/>
        </authorList>
    </citation>
    <scope>NUCLEOTIDE SEQUENCE</scope>
    <source>
        <strain evidence="1">FT118</strain>
    </source>
</reference>
<protein>
    <recommendedName>
        <fullName evidence="3">Glycosyl transferase family 28 C-terminal domain-containing protein</fullName>
    </recommendedName>
</protein>
<dbReference type="PIRSF" id="PIRSF017085">
    <property type="entry name" value="Glycosyltransf_RedA_prd"/>
    <property type="match status" value="1"/>
</dbReference>
<name>A0A9J6PKE0_9PROT</name>
<organism evidence="1 2">
    <name type="scientific">Futiania mangrovi</name>
    <dbReference type="NCBI Taxonomy" id="2959716"/>
    <lineage>
        <taxon>Bacteria</taxon>
        <taxon>Pseudomonadati</taxon>
        <taxon>Pseudomonadota</taxon>
        <taxon>Alphaproteobacteria</taxon>
        <taxon>Futianiales</taxon>
        <taxon>Futianiaceae</taxon>
        <taxon>Futiania</taxon>
    </lineage>
</organism>
<accession>A0A9J6PKE0</accession>
<dbReference type="RefSeq" id="WP_269332493.1">
    <property type="nucleotide sequence ID" value="NZ_JAMZFT010000002.1"/>
</dbReference>
<evidence type="ECO:0000313" key="1">
    <source>
        <dbReference type="EMBL" id="MCP1336538.1"/>
    </source>
</evidence>
<dbReference type="EMBL" id="JAMZFT010000002">
    <property type="protein sequence ID" value="MCP1336538.1"/>
    <property type="molecule type" value="Genomic_DNA"/>
</dbReference>
<dbReference type="PANTHER" id="PTHR21015:SF28">
    <property type="entry name" value="SLL1722 PROTEIN"/>
    <property type="match status" value="1"/>
</dbReference>
<keyword evidence="2" id="KW-1185">Reference proteome</keyword>
<sequence length="420" mass="46490">MPSAETGSRVLIYSHDTFGLGHLRRCRAIAHDLVSRHKNLSVLILSGSPIIGSFDFRARVDFVRIPGVIKLRNGEYTSLSLHLDIDETVALRQSIIEHTADVFDPDVFIVDKEPLGLRGEVEPTLKLLKARGTHIVLGVRDVLDEPAVLAPEWERKKSLPALEAFYDEIWVYGLPQIHEPLKGLNLSPAMRQRIVYTGYLPRPLPEHISTTARPAITNEPFLLVTTGGGGDGEGLIDWVLSAYESGAAIPHPALLVLGPFMAADRQEEFFARAEALDNVEAITFDSRIEHLLADAVGIVAMGGYNTFCEILTLDKRALIVPRTTPRLEQFIRADRARQLGLVDMLVDPLEGRMETPGGPKRDPARMAEALARLPHQPRPSETVVPGLLDGFESVNRLIEPWLDCRRPKPARLRSVAGHGE</sequence>
<dbReference type="Proteomes" id="UP001055804">
    <property type="component" value="Unassembled WGS sequence"/>
</dbReference>
<evidence type="ECO:0008006" key="3">
    <source>
        <dbReference type="Google" id="ProtNLM"/>
    </source>
</evidence>